<evidence type="ECO:0000313" key="4">
    <source>
        <dbReference type="Proteomes" id="UP001139226"/>
    </source>
</evidence>
<dbReference type="RefSeq" id="WP_240712999.1">
    <property type="nucleotide sequence ID" value="NZ_JAKVTV010000002.1"/>
</dbReference>
<evidence type="ECO:0000256" key="1">
    <source>
        <dbReference type="SAM" id="MobiDB-lite"/>
    </source>
</evidence>
<evidence type="ECO:0000313" key="3">
    <source>
        <dbReference type="EMBL" id="MCH4822837.1"/>
    </source>
</evidence>
<feature type="compositionally biased region" description="Basic and acidic residues" evidence="1">
    <location>
        <begin position="127"/>
        <end position="139"/>
    </location>
</feature>
<dbReference type="PANTHER" id="PTHR35585">
    <property type="entry name" value="HHE DOMAIN PROTEIN (AFU_ORTHOLOGUE AFUA_4G00730)"/>
    <property type="match status" value="1"/>
</dbReference>
<sequence length="147" mass="17792">MTIFEALRQEHEIQRDLIDKLIKTEGKTEERKKIFEDLKHELKIHEDAEERHFYVPLMEKDLTQEKARHSVAEHHEMDELVEQLEDTKMDASNWLKIAKELEHQLIHHLDEEEHEVFQMAGKALTEKQKTDLASDYNKEIRKRRKDR</sequence>
<keyword evidence="4" id="KW-1185">Reference proteome</keyword>
<dbReference type="Pfam" id="PF01814">
    <property type="entry name" value="Hemerythrin"/>
    <property type="match status" value="1"/>
</dbReference>
<dbReference type="EMBL" id="JAKVTV010000002">
    <property type="protein sequence ID" value="MCH4822837.1"/>
    <property type="molecule type" value="Genomic_DNA"/>
</dbReference>
<dbReference type="AlphaFoldDB" id="A0A9X2AAV1"/>
<dbReference type="PANTHER" id="PTHR35585:SF1">
    <property type="entry name" value="HHE DOMAIN PROTEIN (AFU_ORTHOLOGUE AFUA_4G00730)"/>
    <property type="match status" value="1"/>
</dbReference>
<dbReference type="CDD" id="cd12108">
    <property type="entry name" value="Hr-like"/>
    <property type="match status" value="1"/>
</dbReference>
<feature type="domain" description="Hemerythrin-like" evidence="2">
    <location>
        <begin position="2"/>
        <end position="120"/>
    </location>
</feature>
<protein>
    <submittedName>
        <fullName evidence="3">Hemerythrin domain-containing protein</fullName>
    </submittedName>
</protein>
<organism evidence="3 4">
    <name type="scientific">Christiangramia lutea</name>
    <dbReference type="NCBI Taxonomy" id="1607951"/>
    <lineage>
        <taxon>Bacteria</taxon>
        <taxon>Pseudomonadati</taxon>
        <taxon>Bacteroidota</taxon>
        <taxon>Flavobacteriia</taxon>
        <taxon>Flavobacteriales</taxon>
        <taxon>Flavobacteriaceae</taxon>
        <taxon>Christiangramia</taxon>
    </lineage>
</organism>
<reference evidence="3" key="1">
    <citation type="submission" date="2022-03" db="EMBL/GenBank/DDBJ databases">
        <title>Gramella crocea sp. nov., isolated from activated sludge of a seafood processing plant.</title>
        <authorList>
            <person name="Zhang X."/>
        </authorList>
    </citation>
    <scope>NUCLEOTIDE SEQUENCE</scope>
    <source>
        <strain evidence="3">YJ019</strain>
    </source>
</reference>
<dbReference type="InterPro" id="IPR012312">
    <property type="entry name" value="Hemerythrin-like"/>
</dbReference>
<feature type="region of interest" description="Disordered" evidence="1">
    <location>
        <begin position="127"/>
        <end position="147"/>
    </location>
</feature>
<dbReference type="Proteomes" id="UP001139226">
    <property type="component" value="Unassembled WGS sequence"/>
</dbReference>
<proteinExistence type="predicted"/>
<gene>
    <name evidence="3" type="ORF">ML462_06595</name>
</gene>
<dbReference type="Gene3D" id="1.20.120.520">
    <property type="entry name" value="nmb1532 protein domain like"/>
    <property type="match status" value="1"/>
</dbReference>
<name>A0A9X2AAV1_9FLAO</name>
<accession>A0A9X2AAV1</accession>
<comment type="caution">
    <text evidence="3">The sequence shown here is derived from an EMBL/GenBank/DDBJ whole genome shotgun (WGS) entry which is preliminary data.</text>
</comment>
<evidence type="ECO:0000259" key="2">
    <source>
        <dbReference type="Pfam" id="PF01814"/>
    </source>
</evidence>